<organism evidence="2 3">
    <name type="scientific">Amycolatopsis magusensis</name>
    <dbReference type="NCBI Taxonomy" id="882444"/>
    <lineage>
        <taxon>Bacteria</taxon>
        <taxon>Bacillati</taxon>
        <taxon>Actinomycetota</taxon>
        <taxon>Actinomycetes</taxon>
        <taxon>Pseudonocardiales</taxon>
        <taxon>Pseudonocardiaceae</taxon>
        <taxon>Amycolatopsis</taxon>
    </lineage>
</organism>
<accession>A0ABS4Q6L9</accession>
<comment type="caution">
    <text evidence="2">The sequence shown here is derived from an EMBL/GenBank/DDBJ whole genome shotgun (WGS) entry which is preliminary data.</text>
</comment>
<dbReference type="SMART" id="SM00054">
    <property type="entry name" value="EFh"/>
    <property type="match status" value="4"/>
</dbReference>
<evidence type="ECO:0000313" key="2">
    <source>
        <dbReference type="EMBL" id="MBP2186401.1"/>
    </source>
</evidence>
<feature type="domain" description="EF-hand" evidence="1">
    <location>
        <begin position="132"/>
        <end position="161"/>
    </location>
</feature>
<dbReference type="PROSITE" id="PS00018">
    <property type="entry name" value="EF_HAND_1"/>
    <property type="match status" value="4"/>
</dbReference>
<dbReference type="InterPro" id="IPR011992">
    <property type="entry name" value="EF-hand-dom_pair"/>
</dbReference>
<proteinExistence type="predicted"/>
<dbReference type="RefSeq" id="WP_282768976.1">
    <property type="nucleotide sequence ID" value="NZ_JAGGMS010000001.1"/>
</dbReference>
<name>A0ABS4Q6L9_9PSEU</name>
<keyword evidence="3" id="KW-1185">Reference proteome</keyword>
<protein>
    <submittedName>
        <fullName evidence="2">Ca2+-binding EF-hand superfamily protein</fullName>
    </submittedName>
</protein>
<dbReference type="Proteomes" id="UP000741013">
    <property type="component" value="Unassembled WGS sequence"/>
</dbReference>
<dbReference type="Gene3D" id="1.10.238.10">
    <property type="entry name" value="EF-hand"/>
    <property type="match status" value="1"/>
</dbReference>
<reference evidence="2 3" key="1">
    <citation type="submission" date="2021-03" db="EMBL/GenBank/DDBJ databases">
        <title>Sequencing the genomes of 1000 actinobacteria strains.</title>
        <authorList>
            <person name="Klenk H.-P."/>
        </authorList>
    </citation>
    <scope>NUCLEOTIDE SEQUENCE [LARGE SCALE GENOMIC DNA]</scope>
    <source>
        <strain evidence="2 3">DSM 45510</strain>
    </source>
</reference>
<sequence>MSTEFQRRKIAGVFNAMDANSDGLLEQADFEALTERWLAVRDREPERDARLKAIMMGWWDTLLHTSDVNRDHKVTLDEVLLVVDRLHAMADVIAGTARAMFEAIDENGDGEISGDEYRRLIEAWSGKRVNTDEVFPLLDSDGDGRLSKAEFAELWTEFWAGDDPEARGTWVFGRFELPVG</sequence>
<dbReference type="InterPro" id="IPR002048">
    <property type="entry name" value="EF_hand_dom"/>
</dbReference>
<dbReference type="InterPro" id="IPR018247">
    <property type="entry name" value="EF_Hand_1_Ca_BS"/>
</dbReference>
<dbReference type="Pfam" id="PF13499">
    <property type="entry name" value="EF-hand_7"/>
    <property type="match status" value="1"/>
</dbReference>
<dbReference type="PROSITE" id="PS50222">
    <property type="entry name" value="EF_HAND_2"/>
    <property type="match status" value="2"/>
</dbReference>
<dbReference type="Pfam" id="PF13202">
    <property type="entry name" value="EF-hand_5"/>
    <property type="match status" value="1"/>
</dbReference>
<dbReference type="EMBL" id="JAGGMS010000001">
    <property type="protein sequence ID" value="MBP2186401.1"/>
    <property type="molecule type" value="Genomic_DNA"/>
</dbReference>
<gene>
    <name evidence="2" type="ORF">JOM49_007927</name>
</gene>
<feature type="domain" description="EF-hand" evidence="1">
    <location>
        <begin position="92"/>
        <end position="127"/>
    </location>
</feature>
<dbReference type="CDD" id="cd00051">
    <property type="entry name" value="EFh"/>
    <property type="match status" value="1"/>
</dbReference>
<dbReference type="SUPFAM" id="SSF47473">
    <property type="entry name" value="EF-hand"/>
    <property type="match status" value="1"/>
</dbReference>
<evidence type="ECO:0000313" key="3">
    <source>
        <dbReference type="Proteomes" id="UP000741013"/>
    </source>
</evidence>
<evidence type="ECO:0000259" key="1">
    <source>
        <dbReference type="PROSITE" id="PS50222"/>
    </source>
</evidence>